<protein>
    <submittedName>
        <fullName evidence="1">Uncharacterized protein</fullName>
    </submittedName>
</protein>
<sequence length="20" mass="2311">MLASAIVFLFFFFLLSFLLA</sequence>
<name>A0A2P2L3A7_RHIMU</name>
<dbReference type="EMBL" id="GGEC01031954">
    <property type="protein sequence ID" value="MBX12438.1"/>
    <property type="molecule type" value="Transcribed_RNA"/>
</dbReference>
<proteinExistence type="predicted"/>
<evidence type="ECO:0000313" key="1">
    <source>
        <dbReference type="EMBL" id="MBX12438.1"/>
    </source>
</evidence>
<dbReference type="AlphaFoldDB" id="A0A2P2L3A7"/>
<reference evidence="1" key="1">
    <citation type="submission" date="2018-02" db="EMBL/GenBank/DDBJ databases">
        <title>Rhizophora mucronata_Transcriptome.</title>
        <authorList>
            <person name="Meera S.P."/>
            <person name="Sreeshan A."/>
            <person name="Augustine A."/>
        </authorList>
    </citation>
    <scope>NUCLEOTIDE SEQUENCE</scope>
    <source>
        <tissue evidence="1">Leaf</tissue>
    </source>
</reference>
<accession>A0A2P2L3A7</accession>
<organism evidence="1">
    <name type="scientific">Rhizophora mucronata</name>
    <name type="common">Asiatic mangrove</name>
    <dbReference type="NCBI Taxonomy" id="61149"/>
    <lineage>
        <taxon>Eukaryota</taxon>
        <taxon>Viridiplantae</taxon>
        <taxon>Streptophyta</taxon>
        <taxon>Embryophyta</taxon>
        <taxon>Tracheophyta</taxon>
        <taxon>Spermatophyta</taxon>
        <taxon>Magnoliopsida</taxon>
        <taxon>eudicotyledons</taxon>
        <taxon>Gunneridae</taxon>
        <taxon>Pentapetalae</taxon>
        <taxon>rosids</taxon>
        <taxon>fabids</taxon>
        <taxon>Malpighiales</taxon>
        <taxon>Rhizophoraceae</taxon>
        <taxon>Rhizophora</taxon>
    </lineage>
</organism>